<evidence type="ECO:0000313" key="10">
    <source>
        <dbReference type="EMBL" id="MEI5909367.1"/>
    </source>
</evidence>
<evidence type="ECO:0000256" key="4">
    <source>
        <dbReference type="ARBA" id="ARBA00022475"/>
    </source>
</evidence>
<evidence type="ECO:0000256" key="7">
    <source>
        <dbReference type="ARBA" id="ARBA00023136"/>
    </source>
</evidence>
<dbReference type="PANTHER" id="PTHR30294:SF45">
    <property type="entry name" value="LINEARMYCIN RESISTANCE PERMEASE PROTEIN LNRN"/>
    <property type="match status" value="1"/>
</dbReference>
<feature type="transmembrane region" description="Helical" evidence="8">
    <location>
        <begin position="174"/>
        <end position="194"/>
    </location>
</feature>
<name>A0ABU8HJB0_9BACI</name>
<reference evidence="10 11" key="1">
    <citation type="journal article" date="2018" name="J. Microbiol.">
        <title>Bacillus spongiae sp. nov., isolated from sponge of Jeju Island.</title>
        <authorList>
            <person name="Lee G.E."/>
            <person name="Im W.T."/>
            <person name="Park J.S."/>
        </authorList>
    </citation>
    <scope>NUCLEOTIDE SEQUENCE [LARGE SCALE GENOMIC DNA]</scope>
    <source>
        <strain evidence="10 11">135PIL107-10</strain>
    </source>
</reference>
<evidence type="ECO:0000256" key="2">
    <source>
        <dbReference type="ARBA" id="ARBA00007783"/>
    </source>
</evidence>
<keyword evidence="7 8" id="KW-0472">Membrane</keyword>
<dbReference type="PANTHER" id="PTHR30294">
    <property type="entry name" value="MEMBRANE COMPONENT OF ABC TRANSPORTER YHHJ-RELATED"/>
    <property type="match status" value="1"/>
</dbReference>
<dbReference type="PROSITE" id="PS51012">
    <property type="entry name" value="ABC_TM2"/>
    <property type="match status" value="1"/>
</dbReference>
<keyword evidence="5 8" id="KW-0812">Transmembrane</keyword>
<feature type="transmembrane region" description="Helical" evidence="8">
    <location>
        <begin position="12"/>
        <end position="33"/>
    </location>
</feature>
<accession>A0ABU8HJB0</accession>
<proteinExistence type="inferred from homology"/>
<keyword evidence="4" id="KW-1003">Cell membrane</keyword>
<keyword evidence="11" id="KW-1185">Reference proteome</keyword>
<evidence type="ECO:0000256" key="1">
    <source>
        <dbReference type="ARBA" id="ARBA00004651"/>
    </source>
</evidence>
<dbReference type="InterPro" id="IPR013525">
    <property type="entry name" value="ABC2_TM"/>
</dbReference>
<organism evidence="10 11">
    <name type="scientific">Bacillus spongiae</name>
    <dbReference type="NCBI Taxonomy" id="2683610"/>
    <lineage>
        <taxon>Bacteria</taxon>
        <taxon>Bacillati</taxon>
        <taxon>Bacillota</taxon>
        <taxon>Bacilli</taxon>
        <taxon>Bacillales</taxon>
        <taxon>Bacillaceae</taxon>
        <taxon>Bacillus</taxon>
    </lineage>
</organism>
<evidence type="ECO:0000256" key="8">
    <source>
        <dbReference type="SAM" id="Phobius"/>
    </source>
</evidence>
<comment type="similarity">
    <text evidence="2">Belongs to the ABC-2 integral membrane protein family.</text>
</comment>
<evidence type="ECO:0000256" key="6">
    <source>
        <dbReference type="ARBA" id="ARBA00022989"/>
    </source>
</evidence>
<keyword evidence="3" id="KW-0813">Transport</keyword>
<sequence length="364" mass="41411">MKGILITKCQLFIRKPWTFVIMFFVCIMFAYFMGKGTPQIYVPVKSNLTESETLELMEDLQASDVFVFKETSLEDLNKAVSEGEAEAGIILNEDAYTVIRVNETQNFNLIQHYVQSVYQTYVQKREINNMAGQDRTEEIEEIFQNSIEDPIFTVEKESFLGSDSVVIDAKLQGVFGFSLFFVLYTIAYSVVHILEEKRDGIWDRIILSPVKKWQMYTANLIFSFALGYFQVSAIFLVFYYFAEVDFYGGFIKTLILLIPYVFSIVALSILLTSFSKTIQQFNALVPFIFVSMAMIGGAYWPLEIVSSDVILFISKLVPVTYGMEALKGATIYGLGLTELMMPISVLTLMGVIFMGVGINLMEKR</sequence>
<comment type="subcellular location">
    <subcellularLocation>
        <location evidence="1">Cell membrane</location>
        <topology evidence="1">Multi-pass membrane protein</topology>
    </subcellularLocation>
</comment>
<comment type="caution">
    <text evidence="10">The sequence shown here is derived from an EMBL/GenBank/DDBJ whole genome shotgun (WGS) entry which is preliminary data.</text>
</comment>
<feature type="transmembrane region" description="Helical" evidence="8">
    <location>
        <begin position="215"/>
        <end position="241"/>
    </location>
</feature>
<keyword evidence="6 8" id="KW-1133">Transmembrane helix</keyword>
<feature type="transmembrane region" description="Helical" evidence="8">
    <location>
        <begin position="247"/>
        <end position="271"/>
    </location>
</feature>
<dbReference type="InterPro" id="IPR051449">
    <property type="entry name" value="ABC-2_transporter_component"/>
</dbReference>
<gene>
    <name evidence="10" type="ORF">WAK64_20215</name>
</gene>
<dbReference type="Proteomes" id="UP001312865">
    <property type="component" value="Unassembled WGS sequence"/>
</dbReference>
<dbReference type="Pfam" id="PF12698">
    <property type="entry name" value="ABC2_membrane_3"/>
    <property type="match status" value="1"/>
</dbReference>
<feature type="transmembrane region" description="Helical" evidence="8">
    <location>
        <begin position="339"/>
        <end position="361"/>
    </location>
</feature>
<evidence type="ECO:0000256" key="3">
    <source>
        <dbReference type="ARBA" id="ARBA00022448"/>
    </source>
</evidence>
<dbReference type="InterPro" id="IPR047817">
    <property type="entry name" value="ABC2_TM_bact-type"/>
</dbReference>
<protein>
    <submittedName>
        <fullName evidence="10">ABC transporter permease</fullName>
    </submittedName>
</protein>
<evidence type="ECO:0000259" key="9">
    <source>
        <dbReference type="PROSITE" id="PS51012"/>
    </source>
</evidence>
<feature type="domain" description="ABC transmembrane type-2" evidence="9">
    <location>
        <begin position="136"/>
        <end position="364"/>
    </location>
</feature>
<evidence type="ECO:0000256" key="5">
    <source>
        <dbReference type="ARBA" id="ARBA00022692"/>
    </source>
</evidence>
<evidence type="ECO:0000313" key="11">
    <source>
        <dbReference type="Proteomes" id="UP001312865"/>
    </source>
</evidence>
<dbReference type="EMBL" id="JBBAXC010000024">
    <property type="protein sequence ID" value="MEI5909367.1"/>
    <property type="molecule type" value="Genomic_DNA"/>
</dbReference>
<feature type="transmembrane region" description="Helical" evidence="8">
    <location>
        <begin position="283"/>
        <end position="302"/>
    </location>
</feature>